<dbReference type="RefSeq" id="WP_381515225.1">
    <property type="nucleotide sequence ID" value="NZ_JBHUEL010000010.1"/>
</dbReference>
<evidence type="ECO:0000256" key="1">
    <source>
        <dbReference type="ARBA" id="ARBA00004651"/>
    </source>
</evidence>
<evidence type="ECO:0000256" key="8">
    <source>
        <dbReference type="SAM" id="Phobius"/>
    </source>
</evidence>
<comment type="caution">
    <text evidence="9">The sequence shown here is derived from an EMBL/GenBank/DDBJ whole genome shotgun (WGS) entry which is preliminary data.</text>
</comment>
<evidence type="ECO:0000256" key="5">
    <source>
        <dbReference type="ARBA" id="ARBA00022692"/>
    </source>
</evidence>
<reference evidence="10" key="1">
    <citation type="journal article" date="2019" name="Int. J. Syst. Evol. Microbiol.">
        <title>The Global Catalogue of Microorganisms (GCM) 10K type strain sequencing project: providing services to taxonomists for standard genome sequencing and annotation.</title>
        <authorList>
            <consortium name="The Broad Institute Genomics Platform"/>
            <consortium name="The Broad Institute Genome Sequencing Center for Infectious Disease"/>
            <person name="Wu L."/>
            <person name="Ma J."/>
        </authorList>
    </citation>
    <scope>NUCLEOTIDE SEQUENCE [LARGE SCALE GENOMIC DNA]</scope>
    <source>
        <strain evidence="10">CGMCC 1.12449</strain>
    </source>
</reference>
<proteinExistence type="predicted"/>
<feature type="transmembrane region" description="Helical" evidence="8">
    <location>
        <begin position="110"/>
        <end position="127"/>
    </location>
</feature>
<dbReference type="PANTHER" id="PTHR33908">
    <property type="entry name" value="MANNOSYLTRANSFERASE YKCB-RELATED"/>
    <property type="match status" value="1"/>
</dbReference>
<keyword evidence="6 8" id="KW-1133">Transmembrane helix</keyword>
<evidence type="ECO:0000256" key="4">
    <source>
        <dbReference type="ARBA" id="ARBA00022679"/>
    </source>
</evidence>
<evidence type="ECO:0000256" key="3">
    <source>
        <dbReference type="ARBA" id="ARBA00022676"/>
    </source>
</evidence>
<feature type="transmembrane region" description="Helical" evidence="8">
    <location>
        <begin position="253"/>
        <end position="276"/>
    </location>
</feature>
<feature type="transmembrane region" description="Helical" evidence="8">
    <location>
        <begin position="156"/>
        <end position="189"/>
    </location>
</feature>
<feature type="transmembrane region" description="Helical" evidence="8">
    <location>
        <begin position="12"/>
        <end position="32"/>
    </location>
</feature>
<feature type="transmembrane region" description="Helical" evidence="8">
    <location>
        <begin position="288"/>
        <end position="304"/>
    </location>
</feature>
<evidence type="ECO:0000256" key="2">
    <source>
        <dbReference type="ARBA" id="ARBA00022475"/>
    </source>
</evidence>
<feature type="transmembrane region" description="Helical" evidence="8">
    <location>
        <begin position="201"/>
        <end position="221"/>
    </location>
</feature>
<evidence type="ECO:0000313" key="9">
    <source>
        <dbReference type="EMBL" id="MFD1767625.1"/>
    </source>
</evidence>
<accession>A0ABW4MFQ8</accession>
<keyword evidence="4" id="KW-0808">Transferase</keyword>
<keyword evidence="3" id="KW-0328">Glycosyltransferase</keyword>
<feature type="transmembrane region" description="Helical" evidence="8">
    <location>
        <begin position="82"/>
        <end position="104"/>
    </location>
</feature>
<feature type="transmembrane region" description="Helical" evidence="8">
    <location>
        <begin position="310"/>
        <end position="327"/>
    </location>
</feature>
<keyword evidence="7 8" id="KW-0472">Membrane</keyword>
<organism evidence="9 10">
    <name type="scientific">Sphingorhabdus buctiana</name>
    <dbReference type="NCBI Taxonomy" id="1508805"/>
    <lineage>
        <taxon>Bacteria</taxon>
        <taxon>Pseudomonadati</taxon>
        <taxon>Pseudomonadota</taxon>
        <taxon>Alphaproteobacteria</taxon>
        <taxon>Sphingomonadales</taxon>
        <taxon>Sphingomonadaceae</taxon>
        <taxon>Sphingorhabdus</taxon>
    </lineage>
</organism>
<gene>
    <name evidence="9" type="ORF">ACFSAG_12325</name>
</gene>
<keyword evidence="10" id="KW-1185">Reference proteome</keyword>
<keyword evidence="2" id="KW-1003">Cell membrane</keyword>
<evidence type="ECO:0000313" key="10">
    <source>
        <dbReference type="Proteomes" id="UP001597215"/>
    </source>
</evidence>
<evidence type="ECO:0008006" key="11">
    <source>
        <dbReference type="Google" id="ProtNLM"/>
    </source>
</evidence>
<dbReference type="EMBL" id="JBHUEL010000010">
    <property type="protein sequence ID" value="MFD1767625.1"/>
    <property type="molecule type" value="Genomic_DNA"/>
</dbReference>
<dbReference type="Proteomes" id="UP001597215">
    <property type="component" value="Unassembled WGS sequence"/>
</dbReference>
<sequence>MTLSKVAAEKHGWSIAAVALAIVIGMQFPLIWQRSIHWDEFFHYSQLHQLANGTLTRPLQTLHTRMFGWVLDIPGNGIDHTIIIRFAMFGFELLAAASIAGIAARFTDRVTGLICAAAYISGGFVFQHGFSFRADPMAAGLLMASLWLLLSSRMRWPAIFAVGLMLGTSAMITIKIILFAPAFAGVAWLRWKEEGKSLQWIYRLAGAGLVTVATFALLYFFHSSGLGVNSDAAARTVISTSAEKMFILGIPPYLIYALKQVLLAPVLAAVIVIFPGSLLRSSFSLDQRIALAGLFAPLFTLFFYHNTAPYYYAFMLPPVVAACSIVIADLRRKFGTWLVAGLFAVTALMLWSKESAEPIRNQRTLMAAAEKMFPQKVAYIDFCAFLGEFPKANNFMTPWGIELYKAGIVPDIRTLLATKVVPLVMDNDPMFTRLLTTDEPALEFKPEDAAAMRATYIHLWGPYWIAGGKFAGGSKVDAFEIRVPGPYTVKDSELVIDGKTYAAGDVVQLDRGTYQVSTIERDARLVWGDNIKVPDQPAPTESFWTPF</sequence>
<name>A0ABW4MFQ8_9SPHN</name>
<dbReference type="InterPro" id="IPR050297">
    <property type="entry name" value="LipidA_mod_glycosyltrf_83"/>
</dbReference>
<comment type="subcellular location">
    <subcellularLocation>
        <location evidence="1">Cell membrane</location>
        <topology evidence="1">Multi-pass membrane protein</topology>
    </subcellularLocation>
</comment>
<protein>
    <recommendedName>
        <fullName evidence="11">Glycosyltransferase RgtA/B/C/D-like domain-containing protein</fullName>
    </recommendedName>
</protein>
<feature type="transmembrane region" description="Helical" evidence="8">
    <location>
        <begin position="334"/>
        <end position="352"/>
    </location>
</feature>
<keyword evidence="5 8" id="KW-0812">Transmembrane</keyword>
<evidence type="ECO:0000256" key="7">
    <source>
        <dbReference type="ARBA" id="ARBA00023136"/>
    </source>
</evidence>
<evidence type="ECO:0000256" key="6">
    <source>
        <dbReference type="ARBA" id="ARBA00022989"/>
    </source>
</evidence>
<dbReference type="PANTHER" id="PTHR33908:SF11">
    <property type="entry name" value="MEMBRANE PROTEIN"/>
    <property type="match status" value="1"/>
</dbReference>